<dbReference type="HAMAP" id="MF_00456">
    <property type="entry name" value="ProB"/>
    <property type="match status" value="1"/>
</dbReference>
<dbReference type="Gene3D" id="2.30.130.10">
    <property type="entry name" value="PUA domain"/>
    <property type="match status" value="1"/>
</dbReference>
<dbReference type="InterPro" id="IPR036393">
    <property type="entry name" value="AceGlu_kinase-like_sf"/>
</dbReference>
<feature type="region of interest" description="Disordered" evidence="9">
    <location>
        <begin position="1"/>
        <end position="31"/>
    </location>
</feature>
<dbReference type="EMBL" id="CP041186">
    <property type="protein sequence ID" value="QDG52911.1"/>
    <property type="molecule type" value="Genomic_DNA"/>
</dbReference>
<evidence type="ECO:0000256" key="4">
    <source>
        <dbReference type="ARBA" id="ARBA00022679"/>
    </source>
</evidence>
<dbReference type="InterPro" id="IPR002478">
    <property type="entry name" value="PUA"/>
</dbReference>
<accession>A0A5B8YCB9</accession>
<comment type="caution">
    <text evidence="8">Lacks conserved residue(s) required for the propagation of feature annotation.</text>
</comment>
<dbReference type="PANTHER" id="PTHR43654:SF1">
    <property type="entry name" value="ISOPENTENYL PHOSPHATE KINASE"/>
    <property type="match status" value="1"/>
</dbReference>
<accession>A0A4Y6PX58</accession>
<feature type="domain" description="PUA" evidence="10">
    <location>
        <begin position="392"/>
        <end position="475"/>
    </location>
</feature>
<dbReference type="InterPro" id="IPR015947">
    <property type="entry name" value="PUA-like_sf"/>
</dbReference>
<feature type="binding site" evidence="8">
    <location>
        <begin position="280"/>
        <end position="281"/>
    </location>
    <ligand>
        <name>ATP</name>
        <dbReference type="ChEBI" id="CHEBI:30616"/>
    </ligand>
</feature>
<protein>
    <recommendedName>
        <fullName evidence="8">Glutamate 5-kinase</fullName>
        <ecNumber evidence="8">2.7.2.11</ecNumber>
    </recommendedName>
    <alternativeName>
        <fullName evidence="8">Gamma-glutamyl kinase</fullName>
        <shortName evidence="8">GK</shortName>
    </alternativeName>
</protein>
<dbReference type="Gene3D" id="3.40.1160.10">
    <property type="entry name" value="Acetylglutamate kinase-like"/>
    <property type="match status" value="1"/>
</dbReference>
<comment type="pathway">
    <text evidence="8">Amino-acid biosynthesis; L-proline biosynthesis; L-glutamate 5-semialdehyde from L-glutamate: step 1/2.</text>
</comment>
<feature type="binding site" evidence="8">
    <location>
        <position position="120"/>
    </location>
    <ligand>
        <name>ATP</name>
        <dbReference type="ChEBI" id="CHEBI:30616"/>
    </ligand>
</feature>
<dbReference type="CDD" id="cd21157">
    <property type="entry name" value="PUA_G5K"/>
    <property type="match status" value="1"/>
</dbReference>
<dbReference type="FunFam" id="3.40.1160.10:FF:000006">
    <property type="entry name" value="Glutamate 5-kinase"/>
    <property type="match status" value="1"/>
</dbReference>
<comment type="catalytic activity">
    <reaction evidence="8">
        <text>L-glutamate + ATP = L-glutamyl 5-phosphate + ADP</text>
        <dbReference type="Rhea" id="RHEA:14877"/>
        <dbReference type="ChEBI" id="CHEBI:29985"/>
        <dbReference type="ChEBI" id="CHEBI:30616"/>
        <dbReference type="ChEBI" id="CHEBI:58274"/>
        <dbReference type="ChEBI" id="CHEBI:456216"/>
        <dbReference type="EC" id="2.7.2.11"/>
    </reaction>
</comment>
<evidence type="ECO:0000256" key="9">
    <source>
        <dbReference type="SAM" id="MobiDB-lite"/>
    </source>
</evidence>
<dbReference type="InterPro" id="IPR019797">
    <property type="entry name" value="Glutamate_5-kinase_CS"/>
</dbReference>
<feature type="compositionally biased region" description="Basic and acidic residues" evidence="9">
    <location>
        <begin position="78"/>
        <end position="92"/>
    </location>
</feature>
<reference evidence="11 12" key="1">
    <citation type="submission" date="2019-06" db="EMBL/GenBank/DDBJ databases">
        <title>Persicimonas caeni gen. nov., sp. nov., a predatory bacterium isolated from solar saltern.</title>
        <authorList>
            <person name="Wang S."/>
        </authorList>
    </citation>
    <scope>NUCLEOTIDE SEQUENCE [LARGE SCALE GENOMIC DNA]</scope>
    <source>
        <strain evidence="11 12">YN101</strain>
    </source>
</reference>
<dbReference type="UniPathway" id="UPA00098">
    <property type="reaction ID" value="UER00359"/>
</dbReference>
<dbReference type="GO" id="GO:0003723">
    <property type="term" value="F:RNA binding"/>
    <property type="evidence" value="ECO:0007669"/>
    <property type="project" value="InterPro"/>
</dbReference>
<feature type="region of interest" description="Disordered" evidence="9">
    <location>
        <begin position="49"/>
        <end position="107"/>
    </location>
</feature>
<dbReference type="InterPro" id="IPR005715">
    <property type="entry name" value="Glu_5kinase/COase_Synthase"/>
</dbReference>
<dbReference type="CDD" id="cd04242">
    <property type="entry name" value="AAK_G5K_ProB"/>
    <property type="match status" value="1"/>
</dbReference>
<comment type="similarity">
    <text evidence="8">Belongs to the glutamate 5-kinase family.</text>
</comment>
<keyword evidence="12" id="KW-1185">Reference proteome</keyword>
<dbReference type="SUPFAM" id="SSF88697">
    <property type="entry name" value="PUA domain-like"/>
    <property type="match status" value="1"/>
</dbReference>
<dbReference type="OrthoDB" id="9804434at2"/>
<dbReference type="Pfam" id="PF01472">
    <property type="entry name" value="PUA"/>
    <property type="match status" value="1"/>
</dbReference>
<keyword evidence="7 8" id="KW-0067">ATP-binding</keyword>
<feature type="binding site" evidence="8">
    <location>
        <position position="260"/>
    </location>
    <ligand>
        <name>substrate</name>
    </ligand>
</feature>
<evidence type="ECO:0000313" key="11">
    <source>
        <dbReference type="EMBL" id="QDG52911.1"/>
    </source>
</evidence>
<dbReference type="Proteomes" id="UP000315995">
    <property type="component" value="Chromosome"/>
</dbReference>
<evidence type="ECO:0000256" key="7">
    <source>
        <dbReference type="ARBA" id="ARBA00022840"/>
    </source>
</evidence>
<dbReference type="GO" id="GO:0005829">
    <property type="term" value="C:cytosol"/>
    <property type="evidence" value="ECO:0007669"/>
    <property type="project" value="TreeGrafter"/>
</dbReference>
<dbReference type="SMART" id="SM00359">
    <property type="entry name" value="PUA"/>
    <property type="match status" value="1"/>
</dbReference>
<feature type="compositionally biased region" description="Basic residues" evidence="9">
    <location>
        <begin position="58"/>
        <end position="70"/>
    </location>
</feature>
<keyword evidence="6 8" id="KW-0418">Kinase</keyword>
<evidence type="ECO:0000256" key="1">
    <source>
        <dbReference type="ARBA" id="ARBA00022490"/>
    </source>
</evidence>
<dbReference type="EC" id="2.7.2.11" evidence="8"/>
<dbReference type="InterPro" id="IPR036974">
    <property type="entry name" value="PUA_sf"/>
</dbReference>
<comment type="subcellular location">
    <subcellularLocation>
        <location evidence="8">Cytoplasm</location>
    </subcellularLocation>
</comment>
<keyword evidence="4 8" id="KW-0808">Transferase</keyword>
<evidence type="ECO:0000256" key="6">
    <source>
        <dbReference type="ARBA" id="ARBA00022777"/>
    </source>
</evidence>
<feature type="binding site" evidence="8">
    <location>
        <position position="160"/>
    </location>
    <ligand>
        <name>substrate</name>
    </ligand>
</feature>
<dbReference type="InterPro" id="IPR001048">
    <property type="entry name" value="Asp/Glu/Uridylate_kinase"/>
</dbReference>
<organism evidence="11 12">
    <name type="scientific">Persicimonas caeni</name>
    <dbReference type="NCBI Taxonomy" id="2292766"/>
    <lineage>
        <taxon>Bacteria</taxon>
        <taxon>Deltaproteobacteria</taxon>
        <taxon>Bradymonadales</taxon>
        <taxon>Bradymonadaceae</taxon>
        <taxon>Persicimonas</taxon>
    </lineage>
</organism>
<dbReference type="PRINTS" id="PR00474">
    <property type="entry name" value="GLU5KINASE"/>
</dbReference>
<dbReference type="FunFam" id="2.30.130.10:FF:000007">
    <property type="entry name" value="Glutamate 5-kinase"/>
    <property type="match status" value="1"/>
</dbReference>
<dbReference type="GO" id="GO:0055129">
    <property type="term" value="P:L-proline biosynthetic process"/>
    <property type="evidence" value="ECO:0007669"/>
    <property type="project" value="UniProtKB-UniRule"/>
</dbReference>
<dbReference type="NCBIfam" id="TIGR01027">
    <property type="entry name" value="proB"/>
    <property type="match status" value="1"/>
</dbReference>
<evidence type="ECO:0000256" key="2">
    <source>
        <dbReference type="ARBA" id="ARBA00022605"/>
    </source>
</evidence>
<keyword evidence="3 8" id="KW-0641">Proline biosynthesis</keyword>
<name>A0A4Y6PX58_PERCE</name>
<evidence type="ECO:0000259" key="10">
    <source>
        <dbReference type="SMART" id="SM00359"/>
    </source>
</evidence>
<dbReference type="InterPro" id="IPR041739">
    <property type="entry name" value="G5K_ProB"/>
</dbReference>
<dbReference type="Pfam" id="PF00696">
    <property type="entry name" value="AA_kinase"/>
    <property type="match status" value="1"/>
</dbReference>
<dbReference type="SUPFAM" id="SSF53633">
    <property type="entry name" value="Carbamate kinase-like"/>
    <property type="match status" value="1"/>
</dbReference>
<evidence type="ECO:0000256" key="3">
    <source>
        <dbReference type="ARBA" id="ARBA00022650"/>
    </source>
</evidence>
<dbReference type="PANTHER" id="PTHR43654">
    <property type="entry name" value="GLUTAMATE 5-KINASE"/>
    <property type="match status" value="1"/>
</dbReference>
<evidence type="ECO:0000256" key="5">
    <source>
        <dbReference type="ARBA" id="ARBA00022741"/>
    </source>
</evidence>
<dbReference type="AlphaFoldDB" id="A0A4Y6PX58"/>
<evidence type="ECO:0000256" key="8">
    <source>
        <dbReference type="HAMAP-Rule" id="MF_00456"/>
    </source>
</evidence>
<keyword evidence="2 8" id="KW-0028">Amino-acid biosynthesis</keyword>
<dbReference type="PROSITE" id="PS00902">
    <property type="entry name" value="GLUTAMATE_5_KINASE"/>
    <property type="match status" value="1"/>
</dbReference>
<evidence type="ECO:0000313" key="12">
    <source>
        <dbReference type="Proteomes" id="UP000315995"/>
    </source>
</evidence>
<keyword evidence="1 8" id="KW-0963">Cytoplasm</keyword>
<comment type="function">
    <text evidence="8">Catalyzes the transfer of a phosphate group to glutamate to form L-glutamate 5-phosphate.</text>
</comment>
<sequence length="483" mass="52433">MAPSLRNPCDPTSWRASGPKHGRPTLAHSRDPLATRGWLDLGGQLCGPTLRGVDASRSARRRRDRARRARPQSPPDRTGARGDGPRAAHRANEFINQRRKRRKPMKRSDWISKAEHWVVKIGSAVFLRDARRLDRPAFAALVEDVASLLARGKRVTLVSSGAVALGREHMGWPDEDRSDIPSLQAYAAIGQSRLMQMYADEFGHHGHKIAQVLFSRGDLDDRRRFLNARMALNQLHRLGVVPIVNENDTVATEELRFGDNDRLAAMTCGLVGADLLVILSDVEAVYDVETDDEGTRRFTEPISQIDADDPYLEQVAGPSTSGVGRGGMLSKVQAAQTAGRMGVPTVISAGKRRGILTEIADEDEIGTLITPGSGSGLAGKKVWLGAGARPVGRLLCDEGAVRALTQRGASLLPSGVSTVEGDFPEGSVVELADRAGKVFGRGLTVYGSEEIRRIAGHHSDEIEALLGYRVLDTVVHRDSLVML</sequence>
<keyword evidence="5 8" id="KW-0547">Nucleotide-binding</keyword>
<dbReference type="GO" id="GO:0005524">
    <property type="term" value="F:ATP binding"/>
    <property type="evidence" value="ECO:0007669"/>
    <property type="project" value="UniProtKB-KW"/>
</dbReference>
<dbReference type="InterPro" id="IPR001057">
    <property type="entry name" value="Glu/AcGlu_kinase"/>
</dbReference>
<feature type="binding site" evidence="8">
    <location>
        <position position="248"/>
    </location>
    <ligand>
        <name>substrate</name>
    </ligand>
</feature>
<dbReference type="GO" id="GO:0004349">
    <property type="term" value="F:glutamate 5-kinase activity"/>
    <property type="evidence" value="ECO:0007669"/>
    <property type="project" value="UniProtKB-UniRule"/>
</dbReference>
<dbReference type="PROSITE" id="PS50890">
    <property type="entry name" value="PUA"/>
    <property type="match status" value="1"/>
</dbReference>
<proteinExistence type="inferred from homology"/>
<gene>
    <name evidence="8 11" type="primary">proB</name>
    <name evidence="11" type="ORF">FIV42_19845</name>
</gene>